<gene>
    <name evidence="3" type="ORF">SAMN04488055_2523</name>
</gene>
<dbReference type="AlphaFoldDB" id="A0A1N6G140"/>
<keyword evidence="4" id="KW-1185">Reference proteome</keyword>
<dbReference type="SUPFAM" id="SSF52172">
    <property type="entry name" value="CheY-like"/>
    <property type="match status" value="1"/>
</dbReference>
<dbReference type="InterPro" id="IPR052893">
    <property type="entry name" value="TCS_response_regulator"/>
</dbReference>
<reference evidence="3 4" key="1">
    <citation type="submission" date="2016-11" db="EMBL/GenBank/DDBJ databases">
        <authorList>
            <person name="Jaros S."/>
            <person name="Januszkiewicz K."/>
            <person name="Wedrychowicz H."/>
        </authorList>
    </citation>
    <scope>NUCLEOTIDE SEQUENCE [LARGE SCALE GENOMIC DNA]</scope>
    <source>
        <strain evidence="3 4">DSM 24787</strain>
    </source>
</reference>
<accession>A0A1N6G140</accession>
<dbReference type="PROSITE" id="PS50110">
    <property type="entry name" value="RESPONSE_REGULATORY"/>
    <property type="match status" value="1"/>
</dbReference>
<protein>
    <submittedName>
        <fullName evidence="3">Response regulator receiver domain-containing protein</fullName>
    </submittedName>
</protein>
<dbReference type="Pfam" id="PF00072">
    <property type="entry name" value="Response_reg"/>
    <property type="match status" value="1"/>
</dbReference>
<proteinExistence type="predicted"/>
<feature type="modified residue" description="4-aspartylphosphate" evidence="1">
    <location>
        <position position="68"/>
    </location>
</feature>
<name>A0A1N6G140_9BACT</name>
<evidence type="ECO:0000313" key="3">
    <source>
        <dbReference type="EMBL" id="SIO01275.1"/>
    </source>
</evidence>
<keyword evidence="1" id="KW-0597">Phosphoprotein</keyword>
<dbReference type="Proteomes" id="UP000185003">
    <property type="component" value="Unassembled WGS sequence"/>
</dbReference>
<dbReference type="GO" id="GO:0000160">
    <property type="term" value="P:phosphorelay signal transduction system"/>
    <property type="evidence" value="ECO:0007669"/>
    <property type="project" value="InterPro"/>
</dbReference>
<dbReference type="STRING" id="536979.SAMN04488055_2523"/>
<dbReference type="PANTHER" id="PTHR44520:SF1">
    <property type="entry name" value="TWO-COMPONENT SYSTEM REGULATORY PROTEIN"/>
    <property type="match status" value="1"/>
</dbReference>
<dbReference type="PANTHER" id="PTHR44520">
    <property type="entry name" value="RESPONSE REGULATOR RCP1-RELATED"/>
    <property type="match status" value="1"/>
</dbReference>
<dbReference type="SMART" id="SM00448">
    <property type="entry name" value="REC"/>
    <property type="match status" value="1"/>
</dbReference>
<organism evidence="3 4">
    <name type="scientific">Chitinophaga niabensis</name>
    <dbReference type="NCBI Taxonomy" id="536979"/>
    <lineage>
        <taxon>Bacteria</taxon>
        <taxon>Pseudomonadati</taxon>
        <taxon>Bacteroidota</taxon>
        <taxon>Chitinophagia</taxon>
        <taxon>Chitinophagales</taxon>
        <taxon>Chitinophagaceae</taxon>
        <taxon>Chitinophaga</taxon>
    </lineage>
</organism>
<dbReference type="OrthoDB" id="663690at2"/>
<dbReference type="Gene3D" id="3.40.50.2300">
    <property type="match status" value="1"/>
</dbReference>
<evidence type="ECO:0000313" key="4">
    <source>
        <dbReference type="Proteomes" id="UP000185003"/>
    </source>
</evidence>
<feature type="domain" description="Response regulatory" evidence="2">
    <location>
        <begin position="13"/>
        <end position="135"/>
    </location>
</feature>
<evidence type="ECO:0000256" key="1">
    <source>
        <dbReference type="PROSITE-ProRule" id="PRU00169"/>
    </source>
</evidence>
<sequence>MEHIQFLGHTKKTIFLAEDDLDDQEMLEYAVREVDPYVDIVSITNGRKFIAHLESVSDQELPVLIVLDYNLPELSGVEIVKLLNQERRYQAIPKVMWSTSSSPVHKSISIELGILDYIIKPSDMASFISIAKHMLSFIKEPLA</sequence>
<dbReference type="RefSeq" id="WP_074239576.1">
    <property type="nucleotide sequence ID" value="NZ_FSRA01000001.1"/>
</dbReference>
<dbReference type="InterPro" id="IPR001789">
    <property type="entry name" value="Sig_transdc_resp-reg_receiver"/>
</dbReference>
<dbReference type="EMBL" id="FSRA01000001">
    <property type="protein sequence ID" value="SIO01275.1"/>
    <property type="molecule type" value="Genomic_DNA"/>
</dbReference>
<evidence type="ECO:0000259" key="2">
    <source>
        <dbReference type="PROSITE" id="PS50110"/>
    </source>
</evidence>
<dbReference type="InterPro" id="IPR011006">
    <property type="entry name" value="CheY-like_superfamily"/>
</dbReference>